<dbReference type="Proteomes" id="UP000019265">
    <property type="component" value="Chromosome"/>
</dbReference>
<evidence type="ECO:0000313" key="1">
    <source>
        <dbReference type="EMBL" id="AHI53581.1"/>
    </source>
</evidence>
<dbReference type="STRING" id="1276257.SSABA_v1c01690"/>
<keyword evidence="2" id="KW-1185">Reference proteome</keyword>
<protein>
    <submittedName>
        <fullName evidence="1">Uncharacterized protein</fullName>
    </submittedName>
</protein>
<evidence type="ECO:0000313" key="2">
    <source>
        <dbReference type="Proteomes" id="UP000019265"/>
    </source>
</evidence>
<reference evidence="1 2" key="1">
    <citation type="journal article" date="2014" name="Genome Biol. Evol.">
        <title>Molecular evolution of the substrate utilization strategies and putative virulence factors in mosquito-associated Spiroplasma species.</title>
        <authorList>
            <person name="Chang T.H."/>
            <person name="Lo W.S."/>
            <person name="Ku C."/>
            <person name="Chen L.L."/>
            <person name="Kuo C.H."/>
        </authorList>
    </citation>
    <scope>NUCLEOTIDE SEQUENCE [LARGE SCALE GENOMIC DNA]</scope>
    <source>
        <strain evidence="1">Ar-1343</strain>
    </source>
</reference>
<dbReference type="AlphaFoldDB" id="W6A9C3"/>
<gene>
    <name evidence="1" type="ORF">SSABA_v1c01690</name>
</gene>
<sequence>MKKELKSVRILDPELITKYEAEFAENEAKITEKVYQSVIEERARVKKIICKKSIAAPIEKVYQAYLEKAAHDLHPNLKPEELQLNGFYQTSKSNNRTIFKIKSLIENQEIMVEWFAKDQWFTRTVLFSQNKTNTKTKIKYMDISKGKRSIAGFMERHVAGVYNKRQQLAFLVQIFEMKIKLGLYPQKKIPIIEKRIARILNYSKNLF</sequence>
<dbReference type="RefSeq" id="WP_025250719.1">
    <property type="nucleotide sequence ID" value="NZ_CP006934.1"/>
</dbReference>
<dbReference type="EMBL" id="CP006934">
    <property type="protein sequence ID" value="AHI53581.1"/>
    <property type="molecule type" value="Genomic_DNA"/>
</dbReference>
<dbReference type="OrthoDB" id="389185at2"/>
<name>W6A9C3_9MOLU</name>
<dbReference type="KEGG" id="ssab:SSABA_v1c01690"/>
<proteinExistence type="predicted"/>
<organism evidence="1 2">
    <name type="scientific">Spiroplasma sabaudiense Ar-1343</name>
    <dbReference type="NCBI Taxonomy" id="1276257"/>
    <lineage>
        <taxon>Bacteria</taxon>
        <taxon>Bacillati</taxon>
        <taxon>Mycoplasmatota</taxon>
        <taxon>Mollicutes</taxon>
        <taxon>Entomoplasmatales</taxon>
        <taxon>Spiroplasmataceae</taxon>
        <taxon>Spiroplasma</taxon>
    </lineage>
</organism>
<accession>W6A9C3</accession>
<dbReference type="HOGENOM" id="CLU_1325660_0_0_14"/>
<dbReference type="PATRIC" id="fig|1276257.3.peg.173"/>